<feature type="region of interest" description="Disordered" evidence="1">
    <location>
        <begin position="261"/>
        <end position="302"/>
    </location>
</feature>
<feature type="compositionally biased region" description="Low complexity" evidence="1">
    <location>
        <begin position="3555"/>
        <end position="3571"/>
    </location>
</feature>
<dbReference type="Pfam" id="PF25039">
    <property type="entry name" value="BLTP1_M"/>
    <property type="match status" value="3"/>
</dbReference>
<feature type="compositionally biased region" description="Low complexity" evidence="1">
    <location>
        <begin position="4471"/>
        <end position="4496"/>
    </location>
</feature>
<dbReference type="OrthoDB" id="10051416at2759"/>
<feature type="compositionally biased region" description="Basic and acidic residues" evidence="1">
    <location>
        <begin position="4593"/>
        <end position="4604"/>
    </location>
</feature>
<feature type="compositionally biased region" description="Basic residues" evidence="1">
    <location>
        <begin position="4335"/>
        <end position="4348"/>
    </location>
</feature>
<feature type="domain" description="Bridge-like lipid transfer protein family member 1 middle region" evidence="4">
    <location>
        <begin position="2835"/>
        <end position="3194"/>
    </location>
</feature>
<dbReference type="GO" id="GO:0098793">
    <property type="term" value="C:presynapse"/>
    <property type="evidence" value="ECO:0007669"/>
    <property type="project" value="GOC"/>
</dbReference>
<feature type="region of interest" description="Disordered" evidence="1">
    <location>
        <begin position="3080"/>
        <end position="3099"/>
    </location>
</feature>
<keyword evidence="7" id="KW-1185">Reference proteome</keyword>
<keyword evidence="2" id="KW-0812">Transmembrane</keyword>
<feature type="compositionally biased region" description="Low complexity" evidence="1">
    <location>
        <begin position="3934"/>
        <end position="3955"/>
    </location>
</feature>
<feature type="domain" description="Bridge-like lipid transfer protein family member 1 C-terminal" evidence="5">
    <location>
        <begin position="4266"/>
        <end position="4548"/>
    </location>
</feature>
<feature type="compositionally biased region" description="Low complexity" evidence="1">
    <location>
        <begin position="2425"/>
        <end position="2436"/>
    </location>
</feature>
<dbReference type="STRING" id="48709.A0A1D2MXV2"/>
<feature type="domain" description="Bridge-like lipid transfer protein family member 1 C-terminal" evidence="5">
    <location>
        <begin position="3234"/>
        <end position="3342"/>
    </location>
</feature>
<feature type="region of interest" description="Disordered" evidence="1">
    <location>
        <begin position="2674"/>
        <end position="2751"/>
    </location>
</feature>
<feature type="region of interest" description="Disordered" evidence="1">
    <location>
        <begin position="3734"/>
        <end position="3834"/>
    </location>
</feature>
<feature type="compositionally biased region" description="Acidic residues" evidence="1">
    <location>
        <begin position="2267"/>
        <end position="2284"/>
    </location>
</feature>
<feature type="region of interest" description="Disordered" evidence="1">
    <location>
        <begin position="3336"/>
        <end position="3406"/>
    </location>
</feature>
<gene>
    <name evidence="6" type="ORF">Ocin01_09045</name>
</gene>
<feature type="compositionally biased region" description="Basic residues" evidence="1">
    <location>
        <begin position="1302"/>
        <end position="1311"/>
    </location>
</feature>
<feature type="compositionally biased region" description="Polar residues" evidence="1">
    <location>
        <begin position="2049"/>
        <end position="2059"/>
    </location>
</feature>
<dbReference type="Proteomes" id="UP000094527">
    <property type="component" value="Unassembled WGS sequence"/>
</dbReference>
<dbReference type="PANTHER" id="PTHR31640:SF1">
    <property type="entry name" value="BRIDGE-LIKE LIPID TRANSFER PROTEIN FAMILY MEMBER 1"/>
    <property type="match status" value="1"/>
</dbReference>
<dbReference type="EMBL" id="LJIJ01000426">
    <property type="protein sequence ID" value="ODM97634.1"/>
    <property type="molecule type" value="Genomic_DNA"/>
</dbReference>
<dbReference type="Pfam" id="PF20413">
    <property type="entry name" value="BLTP1_N"/>
    <property type="match status" value="1"/>
</dbReference>
<feature type="region of interest" description="Disordered" evidence="1">
    <location>
        <begin position="1909"/>
        <end position="1949"/>
    </location>
</feature>
<feature type="compositionally biased region" description="Acidic residues" evidence="1">
    <location>
        <begin position="3735"/>
        <end position="3774"/>
    </location>
</feature>
<sequence>MDNGVIMFWKNRLVRDWSEKRHENRVKEKERGAVVSLKKQERGLIERMVFSVLLDVIGGGETDYPTFLPESGDMELVSGSVVVSTTASSSSLTDPDSIGDFKINMNLTSVDDVIRLGTDIKILTFLLSLACGFVWVLYITFYSSRVIGLVVTKVANKFITDGYVKIGSISMSVLSGKVMFRDVAYVTEDCSLRIQDGWIIFRWWRAYVPKDISEDMSHSDTRLSILLNGFEYHLYNRSELYSRLEKLFGLDSVIFPGHSKSGSNGSNHTNNNMSAMDTGGGGKELDSSVPPPKSRPKKPPSAVGYSWRDLIPVIKLELCCGRVVFGSMLVPYTLALVVEEAHVIYTTKTAASKLDRFMHIVKCRAENFKVVLSQSPKYTGLKDEPPRLMGEGFGIVTSNKVEFYYYMDEPGTVPNEPEMLQLANGDLVEANPPMWGIDIKCGKGTDFSYGPWADRQREQLYKLFYPQDYQPLKPTPAPVAGEQRQIQSFDIRLSTLNDATIDILFSKDQETNAVHMNIGPGSYLEVTIPWVVYSDGYATKITGQLLHLEASTSLQYRNFIESETLQFSVKSHYPIHWNDHQDWHLDLTGCKASVSLIFAHKWFFQAMVNDWSSRTPPDILHFVPYTWKINFCLKEFEIITAVNEYNWIDCSSQHHENNLLAACGELFELSFDLPFHEFLPETVLFKFWIQIEGGDLNFYVPQVSTSFVAVQSLGKTAKVRNPDGGVTFLHKSDSSRSNPEDEGVPSSSRGRGKVKKWRNVCDLKANWVECWSVPICAISISFTYHPMPPLGPTPQADVTTPEKEESLLSPIRIPGDKEHHRKPLKSGASLVYSDFDPLSLAADKVHVELEVGPSVLQLYGSLLKLIINLKENIFGDNQEFIDMERIRCGTSSYLFSSKQDKARMEPPLGLNTGSPNSSLQAPPADKIDFREYRPLEVTVSATLHDIRGHLLKNCNEDDPPCPTICVERFGFEMNKKYRETQLQVLLSPVMMLVSDTVERFESGDKHLGEGYLMLSGLQVRGHAMFSNEGRSLDQETLEYAWLIEVQLGRLSGRLSTPHLENIVSGVQCFVLTVLDEENGLRSPQSFQLCHHGNNQFECEDYLLEQGQQSHASTSSTEPQQQQQQHQQFNKLPYNNSAANGLCPTSEDIKYKMVRLSVDAVDVYVVEGGTALSLWISPIRLALCNLHGQVMREGFTLLIPNLQLRHFVMVNPAFTKRFQFSDLNIIQSSSETMTASWTTHAQPQSPTQASPTSTSAELWQQGRLLFSSPIYFQAVVAGGFESHVVISEPLQRALLHVSTITSGHHHHTRRKLSTQSAERRATLERKNENRLVSSQTATGGIPVGSSAAEASTMSRHETTSCYSDSKLGTLDYFHSFDEDSKAEAHEASTAYNNSTLSSSNSKADTLLRLNSSEERQSVDETLSNHLRKSSHHNWGGSYDSLDSLSDVSFISALSVQEECMVNLQMHLNKPITESSLLMPCYMSHLTQLKCDNWHVTPPNVASDSLGLAPFVQMQDGKLIYAGSKYTPYFEPLVDGFTTLAMVDMKQQPSCGATAPGAPFFEGTATTPGSASCLNTPSQTHFWETPIGCAYATSSHVPKQDPNNPNHVQGNTKYNSNASGTPSGIDNDDFYRKILNCEDESTGTTNECTTIVVRTKNDVNVMVSPMLLEALHKFVEAVTPTLMCLHPLTVVNHLHNDCISRVQKSNLLKKEKSVFLMRMQNSKRNTAIRLETQGGGAAEMSPVHSNLFEQILQTAIQGSISIPKMNLTLLQASVVEEVISFSALDNIRDLMCVSMLAVAIERTHVYFLHREQEKKTVQVLHRPAILPKTVKKRKSKVSTSDSILSEPVFIENSEKQSELISISIDITRLHAQLRRLKNDSSILKEAVITAIPNHHSKVLFRFAKIPCSLMPTSEQQARQEPSATSTTEDPSDLAPDNTFPSQFPPGHKPVSSDEKLGFIMCECGLEGISLKGVKNSESRKEEKGDEEQFIKEEETVSVTLCNELINTSAATGGSQLMADKLGGGDSASVSKETCSDRETNTLVDEQDDLDSQPQRPPSVTKNIGGELEGGRRGRVSKSGKDDAATASCVIRFKVMWYNFAAPPQTPITRKIDYTRVDWNLVSTASTAINAWLNPIDQLTIGTVAMLRGYSRRTTGLLASLMAEALEIQSIHQPTRSKYNKLTPMAKTLQEDPSCQLCIILRRYVSETDIDKIEGNVKEPRMPQLSTLRQGVIVLSRQWKNVLYTPLLLEHNLKSKKSKNFTVTFTLPASEEESPGSDGEMSVEETTDERATLLDVEGGTVSSQSFRFDKSSGRNFSSSSISDLSVNGERKKQLPGATIPDKQRCSDVYSLPDQNALNSMMLAADTSATNQLQKDSKRSSVTSSVAGWSHESEKLIGESGRSTPGTTTTNKRLNRSDIIRQVNEWNESNEAAAAASSTNNDDDEQIRGGGGHIGKRHFSSEQSHEESLLLGAHSKFPQHPSLMLLDAHVIFKPLLTSMGLMPHQIMGYSFDHLGSHMSIKAAIDMLRIDIVESEMKGIGKRQPPHNLSTSSSSSGQQGTSANPSASSPFVLNIAPEVPAFLCEKIGLEGDFQKSADVSRDILNRRSMIYLSRNYWKKQAKSAIIFSVNIDYISQQVNMPLLRLLHQITTMYQNVRETQMELREQRPMMAAKDRFQSTSAAGVASTQIGGGLARSGSGARHKNSSSSDGDATTMMVDGKSTTVLGGGILNRTSSSRKSSSYQNAHNAPSTATNTMSGTFSSALATRTQSFAQRFKKGSSALHHKLNFDGTIRNSSASQTPTSLRAPAEIIGGGAGVTSGAANASTSTVPPVASSVTVVPPAPNCWRTIYYLLDLYATRPETKTVINNKPPLMATTSFKGATKDVLDEAEKGQTSQEQMTVQPIYATSSLEKQREHMFESPRLSIFGIARIQRTRLLATLSGLKLEAEIMNLQASTSYKKKMRPAAVELSLTGHVGQSMIVLLEGVAPNQQTVVRVSVSKSGALYSSISRRMKDRNSALLTVGPVIIDIPQHPVVLHGMMTRSTKQLSNTLQEFRVNRTASRISRGTTFDEVDFAAHLSHQVDSAHAVNQNQQTAATQRKTSAPPSFQPLQMQFTIVLQSLSITAALLPSLQAQYKMEQVKSCGITGSKAKFQIRLPTHTLSFTTKLTMTSEANLPSAACISLPQVDVSAEYVQDEHGGAGSKLKEEGSGAQAAPATSSVPPAANTTGGGADDDVVLRTGSYLSAFADIGAFEHCLTTDLLNHLVFVQKVFMKEVNEVVLKMSGGDKPVPLWEDDGSSRSSMRSLLFTLFVRLQSIQITATTPTNTAVRLETGLLEFQMSNRVKTEEDEEPDFYDTTTQSQQQTSGSSQQQAAGQSTRERKKGHHHHHHHRPTHHSGATAFQQHQQQQHMQAGTGMDVNKVFIKAQVDVNLSLGQLIRNMVFEEADSEYQQYAFFKTRIGLRNVADMSTAAQTITSEGQDKEVVLITLTRPLIYVQPIAVDKAILVWLNYKSAYEYWNEQRSSLNTEVMHCTTSMDPQHYQTPQYGAHYGGTSQHRLQPQQQQQQQQQQAQAAQQQGPPVLQSSTLFLQLTVDDMGISIPLNPSPHGLRGDSESRGAVVVTLESTSISACSSGSLVSKGRFTGLCFRFSDDMVSMDDWKPNLLDPTVMNFCVVSEGTYEVCSRTTSRKSSSMLEDKEQGHNAKWFLNVQWQMEGVDMHVDVNIGKQLSALGHTLTTLAAFEEDEDDEEEINEEPEPEDRDEEDEEEGRDDFADNTEDLPDSGGGGEEASGKNARPTQKARSISQESVILRRQKSTNAENLPGFLTDPSVGPRQKRSMLEKEMQERISLIDELNKAGSPQSQIEEERRKLQELENVAFRDFRRDWIKKLRRQSTKASSIRDKFSWSQSAKTLGNRSKSLAVSTPDSDKQPEWSPVELVASSSTPTHSFSTSPPSSSRSSLLLTRSKQRVTFGDTWRQYSVDSATTPDDEDEFVGVWLDNESHDMIMDFHEDPEQGQSVIGNPKGSVGAPSAQQQQGHMTPGSSVSHTTKAQEPNVDLELDVKVFINSGKCVLHTKPKGEEEDPSQRRKRSERSGSGYDSLLHISSPMSSRKARNNLSSTRIKSPFGAPGGLTDVTTFHIPGLDVKIHYDSHTLYEDRDSVPRTDWVAGGASVVGGNIPTVPPTITTTPKTYTHERSDSGSSTGGSTGGPGGALLFSSSRRSGPNEPTLEPIPVPVVQSPNSSSAAAAAPNKVPVEGSSSDARTDDEDDAVTSTYYTSFPVDVIVYFHMQPSTFRFSCQPVSRVECMLRLPALDIVFSSKRAEEEYEHTGEPTPTPLTMGKGKIHHYHHHHHHHPSFSSSSSSSASFRNKFRSPPADERVNERGNLSSSSALATSVIPTSSIIGGLSVTGCLSDFSLYIFHPYGAAKKTDQWSPLSDNERKDSVSMNVEFVKFHLSRSRKVHITFSGNNNSSIFMDQTPWSSNTPPTNLNNTTTTTTNNNSSSSHQAAIRFSTIVDIGSASFKYDMRRLTEILAFPKAWYRRSLVRRVFLGDMSTASVLGDESKDASSSSPSLFVKASTSRRNSLSYGITPAQRAGLRAGDGEGRKRRETGARTGDGTNTSSSGAAVPSWETLVLFTVNFTKLNVQMNMGNVMGNVSWLIRDAKSEGRLSIGSTGHKNLYIGVGLNSSYIEAKGGIVAGTFELTQLNTYVRAQEDPGVGPHHTVGLKMYGLELRLDFMGTSVLMGE</sequence>
<evidence type="ECO:0000313" key="6">
    <source>
        <dbReference type="EMBL" id="ODM97634.1"/>
    </source>
</evidence>
<feature type="compositionally biased region" description="Low complexity" evidence="1">
    <location>
        <begin position="1240"/>
        <end position="1253"/>
    </location>
</feature>
<evidence type="ECO:0000259" key="4">
    <source>
        <dbReference type="Pfam" id="PF25039"/>
    </source>
</evidence>
<dbReference type="InterPro" id="IPR056742">
    <property type="entry name" value="BLTP1_C"/>
</dbReference>
<feature type="region of interest" description="Disordered" evidence="1">
    <location>
        <begin position="4170"/>
        <end position="4262"/>
    </location>
</feature>
<comment type="caution">
    <text evidence="6">The sequence shown here is derived from an EMBL/GenBank/DDBJ whole genome shotgun (WGS) entry which is preliminary data.</text>
</comment>
<feature type="compositionally biased region" description="Polar residues" evidence="1">
    <location>
        <begin position="2365"/>
        <end position="2383"/>
    </location>
</feature>
<feature type="domain" description="Bridge-like lipid transfer protein family member 1 C-terminal" evidence="5">
    <location>
        <begin position="4037"/>
        <end position="4151"/>
    </location>
</feature>
<feature type="region of interest" description="Disordered" evidence="1">
    <location>
        <begin position="3534"/>
        <end position="3571"/>
    </location>
</feature>
<feature type="region of interest" description="Disordered" evidence="1">
    <location>
        <begin position="2012"/>
        <end position="2077"/>
    </location>
</feature>
<feature type="compositionally biased region" description="Polar residues" evidence="1">
    <location>
        <begin position="2397"/>
        <end position="2407"/>
    </location>
</feature>
<feature type="region of interest" description="Disordered" evidence="1">
    <location>
        <begin position="4588"/>
        <end position="4617"/>
    </location>
</feature>
<evidence type="ECO:0000256" key="2">
    <source>
        <dbReference type="SAM" id="Phobius"/>
    </source>
</evidence>
<proteinExistence type="predicted"/>
<feature type="compositionally biased region" description="Polar residues" evidence="1">
    <location>
        <begin position="1107"/>
        <end position="1118"/>
    </location>
</feature>
<keyword evidence="2" id="KW-1133">Transmembrane helix</keyword>
<feature type="region of interest" description="Disordered" evidence="1">
    <location>
        <begin position="4469"/>
        <end position="4496"/>
    </location>
</feature>
<feature type="domain" description="Bridge-like lipid transfer protein family member 1 middle region" evidence="4">
    <location>
        <begin position="1647"/>
        <end position="2312"/>
    </location>
</feature>
<dbReference type="InterPro" id="IPR033616">
    <property type="entry name" value="BLTP1"/>
</dbReference>
<reference evidence="6 7" key="1">
    <citation type="journal article" date="2016" name="Genome Biol. Evol.">
        <title>Gene Family Evolution Reflects Adaptation to Soil Environmental Stressors in the Genome of the Collembolan Orchesella cincta.</title>
        <authorList>
            <person name="Faddeeva-Vakhrusheva A."/>
            <person name="Derks M.F."/>
            <person name="Anvar S.Y."/>
            <person name="Agamennone V."/>
            <person name="Suring W."/>
            <person name="Smit S."/>
            <person name="van Straalen N.M."/>
            <person name="Roelofs D."/>
        </authorList>
    </citation>
    <scope>NUCLEOTIDE SEQUENCE [LARGE SCALE GENOMIC DNA]</scope>
    <source>
        <tissue evidence="6">Mixed pool</tissue>
    </source>
</reference>
<feature type="region of interest" description="Disordered" evidence="1">
    <location>
        <begin position="2425"/>
        <end position="2463"/>
    </location>
</feature>
<feature type="compositionally biased region" description="Polar residues" evidence="1">
    <location>
        <begin position="3903"/>
        <end position="3918"/>
    </location>
</feature>
<feature type="compositionally biased region" description="Low complexity" evidence="1">
    <location>
        <begin position="4228"/>
        <end position="4248"/>
    </location>
</feature>
<feature type="region of interest" description="Disordered" evidence="1">
    <location>
        <begin position="3192"/>
        <end position="3226"/>
    </location>
</feature>
<feature type="compositionally biased region" description="Basic residues" evidence="1">
    <location>
        <begin position="3374"/>
        <end position="3389"/>
    </location>
</feature>
<feature type="compositionally biased region" description="Basic and acidic residues" evidence="1">
    <location>
        <begin position="1316"/>
        <end position="1328"/>
    </location>
</feature>
<dbReference type="InterPro" id="IPR047104">
    <property type="entry name" value="BLTP1_N"/>
</dbReference>
<feature type="compositionally biased region" description="Polar residues" evidence="1">
    <location>
        <begin position="4024"/>
        <end position="4044"/>
    </location>
</feature>
<feature type="compositionally biased region" description="Low complexity" evidence="1">
    <location>
        <begin position="2545"/>
        <end position="2557"/>
    </location>
</feature>
<feature type="compositionally biased region" description="Low complexity" evidence="1">
    <location>
        <begin position="3084"/>
        <end position="3093"/>
    </location>
</feature>
<feature type="region of interest" description="Disordered" evidence="1">
    <location>
        <begin position="2365"/>
        <end position="2407"/>
    </location>
</feature>
<dbReference type="GO" id="GO:0048488">
    <property type="term" value="P:synaptic vesicle endocytosis"/>
    <property type="evidence" value="ECO:0007669"/>
    <property type="project" value="TreeGrafter"/>
</dbReference>
<feature type="compositionally biased region" description="Low complexity" evidence="1">
    <location>
        <begin position="2310"/>
        <end position="2319"/>
    </location>
</feature>
<feature type="compositionally biased region" description="Polar residues" evidence="1">
    <location>
        <begin position="3789"/>
        <end position="3801"/>
    </location>
</feature>
<feature type="domain" description="Bridge-like lipid transfer protein family member 1 N-terminal" evidence="3">
    <location>
        <begin position="127"/>
        <end position="1101"/>
    </location>
</feature>
<feature type="compositionally biased region" description="Basic and acidic residues" evidence="1">
    <location>
        <begin position="3192"/>
        <end position="3203"/>
    </location>
</feature>
<feature type="compositionally biased region" description="Low complexity" evidence="1">
    <location>
        <begin position="3206"/>
        <end position="3221"/>
    </location>
</feature>
<feature type="compositionally biased region" description="Low complexity" evidence="1">
    <location>
        <begin position="3397"/>
        <end position="3406"/>
    </location>
</feature>
<feature type="transmembrane region" description="Helical" evidence="2">
    <location>
        <begin position="122"/>
        <end position="141"/>
    </location>
</feature>
<feature type="region of interest" description="Disordered" evidence="1">
    <location>
        <begin position="2301"/>
        <end position="2338"/>
    </location>
</feature>
<accession>A0A1D2MXV2</accession>
<feature type="compositionally biased region" description="Low complexity" evidence="1">
    <location>
        <begin position="4349"/>
        <end position="4359"/>
    </location>
</feature>
<evidence type="ECO:0000259" key="3">
    <source>
        <dbReference type="Pfam" id="PF20413"/>
    </source>
</evidence>
<feature type="compositionally biased region" description="Gly residues" evidence="1">
    <location>
        <begin position="4195"/>
        <end position="4205"/>
    </location>
</feature>
<evidence type="ECO:0000313" key="7">
    <source>
        <dbReference type="Proteomes" id="UP000094527"/>
    </source>
</evidence>
<dbReference type="OMA" id="MRHELRH"/>
<feature type="region of interest" description="Disordered" evidence="1">
    <location>
        <begin position="1596"/>
        <end position="1621"/>
    </location>
</feature>
<feature type="compositionally biased region" description="Low complexity" evidence="1">
    <location>
        <begin position="261"/>
        <end position="274"/>
    </location>
</feature>
<feature type="region of interest" description="Disordered" evidence="1">
    <location>
        <begin position="2264"/>
        <end position="2285"/>
    </location>
</feature>
<feature type="compositionally biased region" description="Low complexity" evidence="1">
    <location>
        <begin position="3351"/>
        <end position="3371"/>
    </location>
</feature>
<protein>
    <submittedName>
        <fullName evidence="6">Uncharacterized protein</fullName>
    </submittedName>
</protein>
<feature type="region of interest" description="Disordered" evidence="1">
    <location>
        <begin position="2534"/>
        <end position="2562"/>
    </location>
</feature>
<feature type="compositionally biased region" description="Polar residues" evidence="1">
    <location>
        <begin position="2674"/>
        <end position="2683"/>
    </location>
</feature>
<feature type="region of interest" description="Disordered" evidence="1">
    <location>
        <begin position="1107"/>
        <end position="1127"/>
    </location>
</feature>
<feature type="domain" description="Bridge-like lipid transfer protein family member 1 C-terminal" evidence="5">
    <location>
        <begin position="4597"/>
        <end position="4738"/>
    </location>
</feature>
<feature type="region of interest" description="Disordered" evidence="1">
    <location>
        <begin position="4007"/>
        <end position="4044"/>
    </location>
</feature>
<feature type="region of interest" description="Disordered" evidence="1">
    <location>
        <begin position="3903"/>
        <end position="3955"/>
    </location>
</feature>
<feature type="region of interest" description="Disordered" evidence="1">
    <location>
        <begin position="1299"/>
        <end position="1354"/>
    </location>
</feature>
<feature type="compositionally biased region" description="Polar residues" evidence="1">
    <location>
        <begin position="2737"/>
        <end position="2751"/>
    </location>
</feature>
<feature type="region of interest" description="Disordered" evidence="1">
    <location>
        <begin position="1233"/>
        <end position="1253"/>
    </location>
</feature>
<evidence type="ECO:0000259" key="5">
    <source>
        <dbReference type="Pfam" id="PF25040"/>
    </source>
</evidence>
<feature type="domain" description="Bridge-like lipid transfer protein family member 1 C-terminal" evidence="5">
    <location>
        <begin position="3575"/>
        <end position="3917"/>
    </location>
</feature>
<feature type="region of interest" description="Disordered" evidence="1">
    <location>
        <begin position="4067"/>
        <end position="4115"/>
    </location>
</feature>
<feature type="domain" description="Bridge-like lipid transfer protein family member 1 C-terminal" evidence="5">
    <location>
        <begin position="3403"/>
        <end position="3527"/>
    </location>
</feature>
<feature type="region of interest" description="Disordered" evidence="1">
    <location>
        <begin position="4317"/>
        <end position="4383"/>
    </location>
</feature>
<dbReference type="PANTHER" id="PTHR31640">
    <property type="entry name" value="TRANSMEMBRANE PROTEIN KIAA1109"/>
    <property type="match status" value="1"/>
</dbReference>
<keyword evidence="2" id="KW-0472">Membrane</keyword>
<feature type="region of interest" description="Disordered" evidence="1">
    <location>
        <begin position="724"/>
        <end position="752"/>
    </location>
</feature>
<feature type="domain" description="Bridge-like lipid transfer protein family member 1 middle region" evidence="4">
    <location>
        <begin position="2454"/>
        <end position="2663"/>
    </location>
</feature>
<name>A0A1D2MXV2_ORCCI</name>
<evidence type="ECO:0000256" key="1">
    <source>
        <dbReference type="SAM" id="MobiDB-lite"/>
    </source>
</evidence>
<feature type="compositionally biased region" description="Polar residues" evidence="1">
    <location>
        <begin position="1909"/>
        <end position="1926"/>
    </location>
</feature>
<dbReference type="Pfam" id="PF25040">
    <property type="entry name" value="BLTP1_C"/>
    <property type="match status" value="6"/>
</dbReference>
<dbReference type="InterPro" id="IPR056741">
    <property type="entry name" value="BLTP1_M"/>
</dbReference>
<organism evidence="6 7">
    <name type="scientific">Orchesella cincta</name>
    <name type="common">Springtail</name>
    <name type="synonym">Podura cincta</name>
    <dbReference type="NCBI Taxonomy" id="48709"/>
    <lineage>
        <taxon>Eukaryota</taxon>
        <taxon>Metazoa</taxon>
        <taxon>Ecdysozoa</taxon>
        <taxon>Arthropoda</taxon>
        <taxon>Hexapoda</taxon>
        <taxon>Collembola</taxon>
        <taxon>Entomobryomorpha</taxon>
        <taxon>Entomobryoidea</taxon>
        <taxon>Orchesellidae</taxon>
        <taxon>Orchesellinae</taxon>
        <taxon>Orchesella</taxon>
    </lineage>
</organism>